<feature type="non-terminal residue" evidence="1">
    <location>
        <position position="1"/>
    </location>
</feature>
<gene>
    <name evidence="1" type="ORF">IW261DRAFT_1338403</name>
</gene>
<proteinExistence type="predicted"/>
<accession>A0AA39P5M1</accession>
<reference evidence="1" key="1">
    <citation type="submission" date="2023-06" db="EMBL/GenBank/DDBJ databases">
        <authorList>
            <consortium name="Lawrence Berkeley National Laboratory"/>
            <person name="Ahrendt S."/>
            <person name="Sahu N."/>
            <person name="Indic B."/>
            <person name="Wong-Bajracharya J."/>
            <person name="Merenyi Z."/>
            <person name="Ke H.-M."/>
            <person name="Monk M."/>
            <person name="Kocsube S."/>
            <person name="Drula E."/>
            <person name="Lipzen A."/>
            <person name="Balint B."/>
            <person name="Henrissat B."/>
            <person name="Andreopoulos B."/>
            <person name="Martin F.M."/>
            <person name="Harder C.B."/>
            <person name="Rigling D."/>
            <person name="Ford K.L."/>
            <person name="Foster G.D."/>
            <person name="Pangilinan J."/>
            <person name="Papanicolaou A."/>
            <person name="Barry K."/>
            <person name="LaButti K."/>
            <person name="Viragh M."/>
            <person name="Koriabine M."/>
            <person name="Yan M."/>
            <person name="Riley R."/>
            <person name="Champramary S."/>
            <person name="Plett K.L."/>
            <person name="Tsai I.J."/>
            <person name="Slot J."/>
            <person name="Sipos G."/>
            <person name="Plett J."/>
            <person name="Nagy L.G."/>
            <person name="Grigoriev I.V."/>
        </authorList>
    </citation>
    <scope>NUCLEOTIDE SEQUENCE</scope>
    <source>
        <strain evidence="1">ICMP 16352</strain>
    </source>
</reference>
<protein>
    <recommendedName>
        <fullName evidence="3">Reverse transcriptase zinc-binding domain-containing protein</fullName>
    </recommendedName>
</protein>
<dbReference type="EMBL" id="JAUEPR010000016">
    <property type="protein sequence ID" value="KAK0477574.1"/>
    <property type="molecule type" value="Genomic_DNA"/>
</dbReference>
<keyword evidence="2" id="KW-1185">Reference proteome</keyword>
<evidence type="ECO:0000313" key="2">
    <source>
        <dbReference type="Proteomes" id="UP001175227"/>
    </source>
</evidence>
<name>A0AA39P5M1_9AGAR</name>
<evidence type="ECO:0008006" key="3">
    <source>
        <dbReference type="Google" id="ProtNLM"/>
    </source>
</evidence>
<dbReference type="AlphaFoldDB" id="A0AA39P5M1"/>
<organism evidence="1 2">
    <name type="scientific">Armillaria novae-zelandiae</name>
    <dbReference type="NCBI Taxonomy" id="153914"/>
    <lineage>
        <taxon>Eukaryota</taxon>
        <taxon>Fungi</taxon>
        <taxon>Dikarya</taxon>
        <taxon>Basidiomycota</taxon>
        <taxon>Agaricomycotina</taxon>
        <taxon>Agaricomycetes</taxon>
        <taxon>Agaricomycetidae</taxon>
        <taxon>Agaricales</taxon>
        <taxon>Marasmiineae</taxon>
        <taxon>Physalacriaceae</taxon>
        <taxon>Armillaria</taxon>
    </lineage>
</organism>
<evidence type="ECO:0000313" key="1">
    <source>
        <dbReference type="EMBL" id="KAK0477574.1"/>
    </source>
</evidence>
<dbReference type="Proteomes" id="UP001175227">
    <property type="component" value="Unassembled WGS sequence"/>
</dbReference>
<sequence length="66" mass="7243">KRIYSGLSRSEASILTQLRNSHANLNGHPHHINAADSPDCNACNIPETVSHFLLSCCKYADAHQTL</sequence>
<comment type="caution">
    <text evidence="1">The sequence shown here is derived from an EMBL/GenBank/DDBJ whole genome shotgun (WGS) entry which is preliminary data.</text>
</comment>